<dbReference type="InterPro" id="IPR036300">
    <property type="entry name" value="MIR_dom_sf"/>
</dbReference>
<keyword evidence="4" id="KW-0109">Calcium transport</keyword>
<keyword evidence="15" id="KW-0407">Ion channel</keyword>
<evidence type="ECO:0000313" key="23">
    <source>
        <dbReference type="EMBL" id="RUS34668.1"/>
    </source>
</evidence>
<evidence type="ECO:0000256" key="5">
    <source>
        <dbReference type="ARBA" id="ARBA00022673"/>
    </source>
</evidence>
<evidence type="ECO:0000256" key="8">
    <source>
        <dbReference type="ARBA" id="ARBA00022824"/>
    </source>
</evidence>
<evidence type="ECO:0008006" key="25">
    <source>
        <dbReference type="Google" id="ProtNLM"/>
    </source>
</evidence>
<evidence type="ECO:0000259" key="21">
    <source>
        <dbReference type="Pfam" id="PF08454"/>
    </source>
</evidence>
<evidence type="ECO:0000256" key="10">
    <source>
        <dbReference type="ARBA" id="ARBA00022989"/>
    </source>
</evidence>
<evidence type="ECO:0000256" key="14">
    <source>
        <dbReference type="ARBA" id="ARBA00023286"/>
    </source>
</evidence>
<feature type="domain" description="RyR/IP3R Homology associated" evidence="21">
    <location>
        <begin position="1930"/>
        <end position="2012"/>
    </location>
</feature>
<keyword evidence="5" id="KW-0107">Calcium channel</keyword>
<evidence type="ECO:0000313" key="24">
    <source>
        <dbReference type="Proteomes" id="UP000274822"/>
    </source>
</evidence>
<proteinExistence type="inferred from homology"/>
<accession>A0A433QY11</accession>
<dbReference type="Gene3D" id="1.10.287.70">
    <property type="match status" value="1"/>
</dbReference>
<evidence type="ECO:0000256" key="2">
    <source>
        <dbReference type="ARBA" id="ARBA00009453"/>
    </source>
</evidence>
<comment type="subcellular location">
    <subcellularLocation>
        <location evidence="1">Endoplasmic reticulum membrane</location>
        <topology evidence="1">Multi-pass membrane protein</topology>
    </subcellularLocation>
</comment>
<feature type="region of interest" description="Disordered" evidence="16">
    <location>
        <begin position="1855"/>
        <end position="1874"/>
    </location>
</feature>
<keyword evidence="3" id="KW-0813">Transport</keyword>
<keyword evidence="8" id="KW-0256">Endoplasmic reticulum</keyword>
<dbReference type="InterPro" id="IPR013662">
    <property type="entry name" value="RIH_assoc-dom"/>
</dbReference>
<keyword evidence="13" id="KW-0675">Receptor</keyword>
<dbReference type="InterPro" id="IPR014821">
    <property type="entry name" value="Ins145_P3_rcpt"/>
</dbReference>
<dbReference type="Proteomes" id="UP000274822">
    <property type="component" value="Unassembled WGS sequence"/>
</dbReference>
<keyword evidence="24" id="KW-1185">Reference proteome</keyword>
<gene>
    <name evidence="23" type="ORF">BC938DRAFT_479224</name>
</gene>
<feature type="domain" description="Ion transport" evidence="18">
    <location>
        <begin position="2366"/>
        <end position="2472"/>
    </location>
</feature>
<evidence type="ECO:0000259" key="18">
    <source>
        <dbReference type="Pfam" id="PF00520"/>
    </source>
</evidence>
<dbReference type="PRINTS" id="PR00779">
    <property type="entry name" value="INSP3RECEPTR"/>
</dbReference>
<dbReference type="Pfam" id="PF01365">
    <property type="entry name" value="RYDR_ITPR"/>
    <property type="match status" value="2"/>
</dbReference>
<evidence type="ECO:0000259" key="19">
    <source>
        <dbReference type="Pfam" id="PF01365"/>
    </source>
</evidence>
<keyword evidence="12 17" id="KW-0472">Membrane</keyword>
<evidence type="ECO:0000256" key="12">
    <source>
        <dbReference type="ARBA" id="ARBA00023136"/>
    </source>
</evidence>
<evidence type="ECO:0000256" key="1">
    <source>
        <dbReference type="ARBA" id="ARBA00004477"/>
    </source>
</evidence>
<evidence type="ECO:0000256" key="15">
    <source>
        <dbReference type="ARBA" id="ARBA00023303"/>
    </source>
</evidence>
<sequence length="2599" mass="294026">MSAQPQEQFLRVGDNIFLFDDESRALTTENPIDTRVLAKTAQGSDTFPREAVGCSIFRIEPQQSFTARKELLKAVNISSTSVAEFSDADTSDYTNPGNCAELQPDNLPSASWLNAATSNATTVEEVHELEDLRNLAAKEHAQNEAERRRLHGKPVLYGQMIRLYNAHFRKYVSVNPAKSCELATGHLRVDLTREPGGYFRIMPRFKIRVEGEPVRLGDTVALQSVRPEGYLNIGKHPLHSDVYSINYYEVFTHTRMASWTIRRHSSTTLPSHSADGTAVNGESGVLKAGQFVRMYHKELEGYTECHVGETSVHLRRHVLNPLDPKESNSPIAFWQIELEDPLKGSTIRWRKRCRIKHVASRAYLYIDPNNVTVRADTDTVGFHLGLTASASFLVSNDPTLFELAPVASTGTESDASHGIPFGSYARIRHVLTKCWLHATSDGFTSLNAKPTGVTASAYSPTSSPRLERKHRFRAVDLQGQPSIQQLSEGGQHVRQDDIVASLTASPELHYHDCFSLTQVQPQFVDTFNRINEMVPRLHWFLKKTRKAGLVAGTEEGQAEGNGVSKFPIGELEAESVAEILTALINFCTKSPERDPLKRKRIGLPIEYHQTVLRDVGIIQLIVNILQIPFDLQKRAFVRAALVSFNTKRTLRPPFRATSSPSSDEEEAVSFDDIATGREPRLQYILCLCHALLEVFMLGGGLYEHDTHQQQNQLHVFKLAGGSLDLFISRLGCGVGPARMLVRLLGGNSKIMETVAASREQVIGRLVAFLQEHIGPVMATRKDEPSTAKRVDDDEVAAVVDVLSALCYVTGTGPITGNQDYIAGQLLRDGEDSNILVHTRVAWEKHSVTGGDANGDAGRVVSAGHNVAQLKIPRGAWLSLERFVDEETKEATVVLESILGLLEAICLGKNLKSIELVRQSWVGQDVCLNSLMDPLLPMDLRANFCNLLRVLYVDTPPFKPILFSDFTFPSEGLAKSTELPWDGVEGNDRTPSFFEDLQRWILQFLDENSRQLTEAHGTNILVSSVLKLVHEQIKLGFYSTFAEIRKLVAALLRVLDGRTDARRQRFELTEQNCPVMETKIQILEILDTLFNLRLRVRVRNLAVEWQQLENPKEKNVMPVATLSLTRLLIRIFRETNLLNREDVLMPILKDLLKYQYAPLKRAAIVVMHRVYNDCEGRFTWLLLMDVTEYDYIFMKAQKSLLLSSTQQVLAYHGIKKRLAEFRSLNARGIVDIADVPMIIKHVNEFTQLCKDNVSIDLDDQIVRVFDRGLRDSHKRIFKNLNTHNVIVHLMTSLNNIKANEDDDVDLSFDWEQNEDATVKAIAACMVFLEELCVGDKDLQDTFVLDHFDLLIAVTAYRPPMVSSLIRMCSDNLHICVRVREHHLQRILELSEGRYAQYLRLLHVLVKASGKLVKRNQDIIVRLIMEHQGFYVISGEDLSTPQKLEYYSELIDLLAVCTEGENQTGQSFCRTILSIKSIASSVLDPSTSYVLKCALLRFLVSVYLWITEATSNVILHDNPSIMRLLDNSRIELEAARDRKEGWDNSHMKYIFDGITIFLRVFFEFHITAETTAEGDLRTLCNTLVDDSIALLQFTNGDPKNLRHLWGAMDAMINISGFTGSVEPRQLKEKLRIAQIWPSPTGQRPVKTVVNDNVKFQGFLRTLMVHKDVLDLQTEEFKKLSSHFRLTDAKSEEDIKSLIDHLSGSTTATNRVTKMTESFETKTIKILENIPGEFIHERSNMKSHDLKSHATLEEKKEAVQNTLNRLGCTLMAQTLLSSPYQSVFDSALKLLIVLLDGGNRNVQDVLENYFLSIREERFFYCMHSRIQSGISSLEEAQHLLIREAQKQERQNFVVTAEPAHPTETSSPRIRHHRNHKPHRVSFSTGRELLRHASYANLMEPKKRWSIHGTPPESTALTQLSAMNETAEFGTAKEDFDVMKDIMRLLQLMVEGHNSHLQSYLRLQPDNIKSFDIVKDTVEYLHAIIPIANIQNLRLIIQVLDTITETAQVTIFNNKIVNPINSILRDSYPNCPSTLVSELKSKAIICLLSLLEGGLEGSDHIFKEMASTLDLTIVDNMTSIYEHNKDDLDKPGVYQRLEGGFLYCMLVMTLFPAFDEDQQAMFQNNPAFEFFKKNTGKIEIILDKGAEKQLSRVLFPIPEICKYLRPETKELFLWSVKRDSPSAKIEDFVIKSENIIFEIENQARIVENPYLSILASYSSLWWQAAYGVTFALNLVILFCSTTSVDSPWSLQTTPECGSFDDALRILLGLLHVSLWGLSTAEFTLIQLPVLVNRSLSDKKAKGEDSDEKNILDVFDDFVFRDAAMTPMIVAALTDRIFLYHAAMLVFSFMGFIYPSFYAIHLLDYVFRDRILQGVISSVVLGIVLVYIHSLIAFMFFRNDFDVSKGLHCDSVLQCFVTVLSHGVRAGGGIGDILEPPADGQPFGWRVLFEMSFFLIVVIFLLNVIFGIIFDTFGQLRAACFICSIEAAEFQRHAKKGFEAHIKEDHNIWQYLFFLLHLKLKDVTEYTSQESYVADCLKQADYGFFPVHRALCLKKDDVNDEEKLVRIEEILGSLAKRLKKIEGSMEMMVEANRTLPRSALLSPS</sequence>
<evidence type="ECO:0000259" key="20">
    <source>
        <dbReference type="Pfam" id="PF02815"/>
    </source>
</evidence>
<dbReference type="Pfam" id="PF08709">
    <property type="entry name" value="Ins145_P3_rec"/>
    <property type="match status" value="1"/>
</dbReference>
<organism evidence="23 24">
    <name type="scientific">Jimgerdemannia flammicorona</name>
    <dbReference type="NCBI Taxonomy" id="994334"/>
    <lineage>
        <taxon>Eukaryota</taxon>
        <taxon>Fungi</taxon>
        <taxon>Fungi incertae sedis</taxon>
        <taxon>Mucoromycota</taxon>
        <taxon>Mucoromycotina</taxon>
        <taxon>Endogonomycetes</taxon>
        <taxon>Endogonales</taxon>
        <taxon>Endogonaceae</taxon>
        <taxon>Jimgerdemannia</taxon>
    </lineage>
</organism>
<keyword evidence="9" id="KW-0106">Calcium</keyword>
<feature type="compositionally biased region" description="Basic residues" evidence="16">
    <location>
        <begin position="1865"/>
        <end position="1874"/>
    </location>
</feature>
<dbReference type="Pfam" id="PF02815">
    <property type="entry name" value="MIR"/>
    <property type="match status" value="1"/>
</dbReference>
<keyword evidence="11" id="KW-0406">Ion transport</keyword>
<feature type="domain" description="RIH" evidence="19">
    <location>
        <begin position="579"/>
        <end position="840"/>
    </location>
</feature>
<feature type="transmembrane region" description="Helical" evidence="17">
    <location>
        <begin position="2332"/>
        <end position="2358"/>
    </location>
</feature>
<dbReference type="CDD" id="cd23280">
    <property type="entry name" value="beta-trefoil_MIR_itr-1-like"/>
    <property type="match status" value="1"/>
</dbReference>
<reference evidence="23 24" key="1">
    <citation type="journal article" date="2018" name="New Phytol.">
        <title>Phylogenomics of Endogonaceae and evolution of mycorrhizas within Mucoromycota.</title>
        <authorList>
            <person name="Chang Y."/>
            <person name="Desiro A."/>
            <person name="Na H."/>
            <person name="Sandor L."/>
            <person name="Lipzen A."/>
            <person name="Clum A."/>
            <person name="Barry K."/>
            <person name="Grigoriev I.V."/>
            <person name="Martin F.M."/>
            <person name="Stajich J.E."/>
            <person name="Smith M.E."/>
            <person name="Bonito G."/>
            <person name="Spatafora J.W."/>
        </authorList>
    </citation>
    <scope>NUCLEOTIDE SEQUENCE [LARGE SCALE GENOMIC DNA]</scope>
    <source>
        <strain evidence="23 24">AD002</strain>
    </source>
</reference>
<dbReference type="InterPro" id="IPR000493">
    <property type="entry name" value="InsP3_rcpt"/>
</dbReference>
<keyword evidence="6 17" id="KW-0812">Transmembrane</keyword>
<dbReference type="Gene3D" id="2.80.10.50">
    <property type="match status" value="2"/>
</dbReference>
<evidence type="ECO:0000259" key="22">
    <source>
        <dbReference type="Pfam" id="PF08709"/>
    </source>
</evidence>
<evidence type="ECO:0000256" key="9">
    <source>
        <dbReference type="ARBA" id="ARBA00022837"/>
    </source>
</evidence>
<keyword evidence="10 17" id="KW-1133">Transmembrane helix</keyword>
<dbReference type="GO" id="GO:0005220">
    <property type="term" value="F:inositol 1,4,5-trisphosphate-gated calcium channel activity"/>
    <property type="evidence" value="ECO:0007669"/>
    <property type="project" value="InterPro"/>
</dbReference>
<evidence type="ECO:0000256" key="7">
    <source>
        <dbReference type="ARBA" id="ARBA00022737"/>
    </source>
</evidence>
<evidence type="ECO:0000256" key="11">
    <source>
        <dbReference type="ARBA" id="ARBA00023065"/>
    </source>
</evidence>
<dbReference type="InterPro" id="IPR016024">
    <property type="entry name" value="ARM-type_fold"/>
</dbReference>
<evidence type="ECO:0000256" key="16">
    <source>
        <dbReference type="SAM" id="MobiDB-lite"/>
    </source>
</evidence>
<dbReference type="PANTHER" id="PTHR13715">
    <property type="entry name" value="RYANODINE RECEPTOR AND IP3 RECEPTOR"/>
    <property type="match status" value="1"/>
</dbReference>
<comment type="similarity">
    <text evidence="2">Belongs to the InsP3 receptor family.</text>
</comment>
<feature type="domain" description="RIH" evidence="19">
    <location>
        <begin position="1271"/>
        <end position="1425"/>
    </location>
</feature>
<dbReference type="InterPro" id="IPR005821">
    <property type="entry name" value="Ion_trans_dom"/>
</dbReference>
<evidence type="ECO:0000256" key="13">
    <source>
        <dbReference type="ARBA" id="ARBA00023170"/>
    </source>
</evidence>
<dbReference type="InterPro" id="IPR000699">
    <property type="entry name" value="RIH_dom"/>
</dbReference>
<dbReference type="InterPro" id="IPR015925">
    <property type="entry name" value="Ryanodine_IP3_receptor"/>
</dbReference>
<evidence type="ECO:0000256" key="3">
    <source>
        <dbReference type="ARBA" id="ARBA00022448"/>
    </source>
</evidence>
<comment type="caution">
    <text evidence="23">The sequence shown here is derived from an EMBL/GenBank/DDBJ whole genome shotgun (WGS) entry which is preliminary data.</text>
</comment>
<dbReference type="SUPFAM" id="SSF100909">
    <property type="entry name" value="IP3 receptor type 1 binding core, domain 2"/>
    <property type="match status" value="1"/>
</dbReference>
<name>A0A433QY11_9FUNG</name>
<evidence type="ECO:0000256" key="17">
    <source>
        <dbReference type="SAM" id="Phobius"/>
    </source>
</evidence>
<keyword evidence="14" id="KW-1071">Ligand-gated ion channel</keyword>
<feature type="domain" description="Inositol 1,4,5-trisphosphate/ryanodine receptor" evidence="22">
    <location>
        <begin position="7"/>
        <end position="262"/>
    </location>
</feature>
<dbReference type="GO" id="GO:0070679">
    <property type="term" value="F:inositol 1,4,5 trisphosphate binding"/>
    <property type="evidence" value="ECO:0007669"/>
    <property type="project" value="InterPro"/>
</dbReference>
<evidence type="ECO:0000256" key="4">
    <source>
        <dbReference type="ARBA" id="ARBA00022568"/>
    </source>
</evidence>
<dbReference type="Gene3D" id="1.25.10.30">
    <property type="entry name" value="IP3 receptor type 1 binding core, RIH domain"/>
    <property type="match status" value="1"/>
</dbReference>
<keyword evidence="7" id="KW-0677">Repeat</keyword>
<feature type="domain" description="MIR" evidence="20">
    <location>
        <begin position="284"/>
        <end position="444"/>
    </location>
</feature>
<dbReference type="GO" id="GO:0005789">
    <property type="term" value="C:endoplasmic reticulum membrane"/>
    <property type="evidence" value="ECO:0007669"/>
    <property type="project" value="UniProtKB-SubCell"/>
</dbReference>
<dbReference type="Pfam" id="PF08454">
    <property type="entry name" value="RIH_assoc"/>
    <property type="match status" value="1"/>
</dbReference>
<dbReference type="SUPFAM" id="SSF48371">
    <property type="entry name" value="ARM repeat"/>
    <property type="match status" value="1"/>
</dbReference>
<dbReference type="InterPro" id="IPR016093">
    <property type="entry name" value="MIR_motif"/>
</dbReference>
<dbReference type="PANTHER" id="PTHR13715:SF99">
    <property type="entry name" value="INOSITOL 1,4,5-TRISPHOSPHATE RECEPTOR-LIKE PROTEIN A"/>
    <property type="match status" value="1"/>
</dbReference>
<protein>
    <recommendedName>
        <fullName evidence="25">MIR domain-containing protein</fullName>
    </recommendedName>
</protein>
<dbReference type="SUPFAM" id="SSF82109">
    <property type="entry name" value="MIR domain"/>
    <property type="match status" value="1"/>
</dbReference>
<dbReference type="InterPro" id="IPR035910">
    <property type="entry name" value="RyR/IP3R_RIH_dom_sf"/>
</dbReference>
<dbReference type="EMBL" id="RBNJ01000374">
    <property type="protein sequence ID" value="RUS34668.1"/>
    <property type="molecule type" value="Genomic_DNA"/>
</dbReference>
<feature type="transmembrane region" description="Helical" evidence="17">
    <location>
        <begin position="2446"/>
        <end position="2465"/>
    </location>
</feature>
<evidence type="ECO:0000256" key="6">
    <source>
        <dbReference type="ARBA" id="ARBA00022692"/>
    </source>
</evidence>
<feature type="transmembrane region" description="Helical" evidence="17">
    <location>
        <begin position="2370"/>
        <end position="2392"/>
    </location>
</feature>
<dbReference type="Pfam" id="PF00520">
    <property type="entry name" value="Ion_trans"/>
    <property type="match status" value="1"/>
</dbReference>